<evidence type="ECO:0000313" key="2">
    <source>
        <dbReference type="EMBL" id="QHS85225.1"/>
    </source>
</evidence>
<name>A0A6C0AZ41_9ZZZZ</name>
<feature type="domain" description="Thioredoxin" evidence="1">
    <location>
        <begin position="15"/>
        <end position="73"/>
    </location>
</feature>
<proteinExistence type="predicted"/>
<reference evidence="2" key="1">
    <citation type="journal article" date="2020" name="Nature">
        <title>Giant virus diversity and host interactions through global metagenomics.</title>
        <authorList>
            <person name="Schulz F."/>
            <person name="Roux S."/>
            <person name="Paez-Espino D."/>
            <person name="Jungbluth S."/>
            <person name="Walsh D.A."/>
            <person name="Denef V.J."/>
            <person name="McMahon K.D."/>
            <person name="Konstantinidis K.T."/>
            <person name="Eloe-Fadrosh E.A."/>
            <person name="Kyrpides N.C."/>
            <person name="Woyke T."/>
        </authorList>
    </citation>
    <scope>NUCLEOTIDE SEQUENCE</scope>
    <source>
        <strain evidence="2">GVMAG-M-3300009182-78</strain>
    </source>
</reference>
<dbReference type="PROSITE" id="PS00194">
    <property type="entry name" value="THIOREDOXIN_1"/>
    <property type="match status" value="1"/>
</dbReference>
<sequence>MYIDPSLPNHNVLIKKFNEQVVSGKHIFLFLFMDGCGPCSQTKPEWKKIKNSLKKAYPNIVVAEINQQLFKSLHGVGKEPMGYPCLRYIHHTTIEEYENSGIYKKDRSTESFVVWIESKLANKSHYHRGGYRINKTRRIKGGKWSLKYKRSINCKRPHGFSKKQHCRSKRLRLLGKL</sequence>
<dbReference type="InterPro" id="IPR036249">
    <property type="entry name" value="Thioredoxin-like_sf"/>
</dbReference>
<protein>
    <recommendedName>
        <fullName evidence="1">Thioredoxin domain-containing protein</fullName>
    </recommendedName>
</protein>
<dbReference type="SUPFAM" id="SSF52833">
    <property type="entry name" value="Thioredoxin-like"/>
    <property type="match status" value="1"/>
</dbReference>
<accession>A0A6C0AZ41</accession>
<dbReference type="CDD" id="cd02961">
    <property type="entry name" value="PDI_a_family"/>
    <property type="match status" value="1"/>
</dbReference>
<evidence type="ECO:0000259" key="1">
    <source>
        <dbReference type="Pfam" id="PF00085"/>
    </source>
</evidence>
<dbReference type="Pfam" id="PF00085">
    <property type="entry name" value="Thioredoxin"/>
    <property type="match status" value="1"/>
</dbReference>
<dbReference type="InterPro" id="IPR017937">
    <property type="entry name" value="Thioredoxin_CS"/>
</dbReference>
<organism evidence="2">
    <name type="scientific">viral metagenome</name>
    <dbReference type="NCBI Taxonomy" id="1070528"/>
    <lineage>
        <taxon>unclassified sequences</taxon>
        <taxon>metagenomes</taxon>
        <taxon>organismal metagenomes</taxon>
    </lineage>
</organism>
<dbReference type="Gene3D" id="3.40.30.10">
    <property type="entry name" value="Glutaredoxin"/>
    <property type="match status" value="1"/>
</dbReference>
<dbReference type="AlphaFoldDB" id="A0A6C0AZ41"/>
<dbReference type="InterPro" id="IPR013766">
    <property type="entry name" value="Thioredoxin_domain"/>
</dbReference>
<dbReference type="EMBL" id="MN739042">
    <property type="protein sequence ID" value="QHS85225.1"/>
    <property type="molecule type" value="Genomic_DNA"/>
</dbReference>